<keyword evidence="4" id="KW-1185">Reference proteome</keyword>
<protein>
    <recommendedName>
        <fullName evidence="2">DUF659 domain-containing protein</fullName>
    </recommendedName>
</protein>
<feature type="compositionally biased region" description="Polar residues" evidence="1">
    <location>
        <begin position="70"/>
        <end position="84"/>
    </location>
</feature>
<feature type="domain" description="DUF659" evidence="2">
    <location>
        <begin position="183"/>
        <end position="238"/>
    </location>
</feature>
<dbReference type="PANTHER" id="PTHR32166">
    <property type="entry name" value="OSJNBA0013A04.12 PROTEIN"/>
    <property type="match status" value="1"/>
</dbReference>
<name>A0AAD9X0J0_9ROSI</name>
<evidence type="ECO:0000313" key="4">
    <source>
        <dbReference type="Proteomes" id="UP001280121"/>
    </source>
</evidence>
<dbReference type="AlphaFoldDB" id="A0AAD9X0J0"/>
<dbReference type="EMBL" id="JANJYI010000005">
    <property type="protein sequence ID" value="KAK2649187.1"/>
    <property type="molecule type" value="Genomic_DNA"/>
</dbReference>
<sequence>MLVVLKCYYHKAEKSLYPRSHTMQSGGVTLFKFHLTAINASKHLNGKENKKQESLKGGQRNERVSGAGGNSQPPQQVRRTQSGQDLYKTSGAKQKNIKDMFKGVSIRDKMGSLILKFFIYDNVPPHKVGSHHFNNMIIGAQESGIGVQPPLVNEIRHKYLDIEYKETKEPSGPVHLDPLHIYTTNCKGHSIFLKSIDASNKIKDHQYIYRLLKDVVKEVGEKNIVQIFTDNGSVFVKAAHCIDSIFEDIGKKDIVASVIHDVRAVTNFIYNHVWLLSQMREVCKDMGINFEQVIREEVGVDRELLSPALPMTNIPLMEIMEEKMMEMMGMVGMRQEVEILVLESLDDNEGNPYPHISSHAREMGINFEQVIREEVGIDRGVIVSSSSYDQHTSDGNNGEKDDGDDGDGVDEARG</sequence>
<evidence type="ECO:0000256" key="1">
    <source>
        <dbReference type="SAM" id="MobiDB-lite"/>
    </source>
</evidence>
<dbReference type="Pfam" id="PF04937">
    <property type="entry name" value="DUF659"/>
    <property type="match status" value="1"/>
</dbReference>
<comment type="caution">
    <text evidence="3">The sequence shown here is derived from an EMBL/GenBank/DDBJ whole genome shotgun (WGS) entry which is preliminary data.</text>
</comment>
<feature type="region of interest" description="Disordered" evidence="1">
    <location>
        <begin position="386"/>
        <end position="414"/>
    </location>
</feature>
<dbReference type="InterPro" id="IPR012337">
    <property type="entry name" value="RNaseH-like_sf"/>
</dbReference>
<dbReference type="PANTHER" id="PTHR32166:SF122">
    <property type="entry name" value="OS09G0499600 PROTEIN"/>
    <property type="match status" value="1"/>
</dbReference>
<feature type="compositionally biased region" description="Acidic residues" evidence="1">
    <location>
        <begin position="401"/>
        <end position="414"/>
    </location>
</feature>
<organism evidence="3 4">
    <name type="scientific">Dipteronia dyeriana</name>
    <dbReference type="NCBI Taxonomy" id="168575"/>
    <lineage>
        <taxon>Eukaryota</taxon>
        <taxon>Viridiplantae</taxon>
        <taxon>Streptophyta</taxon>
        <taxon>Embryophyta</taxon>
        <taxon>Tracheophyta</taxon>
        <taxon>Spermatophyta</taxon>
        <taxon>Magnoliopsida</taxon>
        <taxon>eudicotyledons</taxon>
        <taxon>Gunneridae</taxon>
        <taxon>Pentapetalae</taxon>
        <taxon>rosids</taxon>
        <taxon>malvids</taxon>
        <taxon>Sapindales</taxon>
        <taxon>Sapindaceae</taxon>
        <taxon>Hippocastanoideae</taxon>
        <taxon>Acereae</taxon>
        <taxon>Dipteronia</taxon>
    </lineage>
</organism>
<feature type="compositionally biased region" description="Basic and acidic residues" evidence="1">
    <location>
        <begin position="45"/>
        <end position="63"/>
    </location>
</feature>
<accession>A0AAD9X0J0</accession>
<feature type="region of interest" description="Disordered" evidence="1">
    <location>
        <begin position="42"/>
        <end position="89"/>
    </location>
</feature>
<gene>
    <name evidence="3" type="ORF">Ddye_016676</name>
</gene>
<evidence type="ECO:0000313" key="3">
    <source>
        <dbReference type="EMBL" id="KAK2649187.1"/>
    </source>
</evidence>
<dbReference type="Proteomes" id="UP001280121">
    <property type="component" value="Unassembled WGS sequence"/>
</dbReference>
<reference evidence="3" key="1">
    <citation type="journal article" date="2023" name="Plant J.">
        <title>Genome sequences and population genomics provide insights into the demographic history, inbreeding, and mutation load of two 'living fossil' tree species of Dipteronia.</title>
        <authorList>
            <person name="Feng Y."/>
            <person name="Comes H.P."/>
            <person name="Chen J."/>
            <person name="Zhu S."/>
            <person name="Lu R."/>
            <person name="Zhang X."/>
            <person name="Li P."/>
            <person name="Qiu J."/>
            <person name="Olsen K.M."/>
            <person name="Qiu Y."/>
        </authorList>
    </citation>
    <scope>NUCLEOTIDE SEQUENCE</scope>
    <source>
        <strain evidence="3">KIB01</strain>
    </source>
</reference>
<proteinExistence type="predicted"/>
<dbReference type="InterPro" id="IPR007021">
    <property type="entry name" value="DUF659"/>
</dbReference>
<dbReference type="SUPFAM" id="SSF53098">
    <property type="entry name" value="Ribonuclease H-like"/>
    <property type="match status" value="1"/>
</dbReference>
<evidence type="ECO:0000259" key="2">
    <source>
        <dbReference type="Pfam" id="PF04937"/>
    </source>
</evidence>